<organism evidence="1 2">
    <name type="scientific">Vibrio crassostreae</name>
    <dbReference type="NCBI Taxonomy" id="246167"/>
    <lineage>
        <taxon>Bacteria</taxon>
        <taxon>Pseudomonadati</taxon>
        <taxon>Pseudomonadota</taxon>
        <taxon>Gammaproteobacteria</taxon>
        <taxon>Vibrionales</taxon>
        <taxon>Vibrionaceae</taxon>
        <taxon>Vibrio</taxon>
    </lineage>
</organism>
<dbReference type="EMBL" id="CCJX01000031">
    <property type="protein sequence ID" value="CDS97692.1"/>
    <property type="molecule type" value="Genomic_DNA"/>
</dbReference>
<name>A0ABP1WTC5_9VIBR</name>
<gene>
    <name evidence="1" type="ORF">VCR4J5_1260090</name>
</gene>
<accession>A0ABP1WTC5</accession>
<dbReference type="Proteomes" id="UP000049077">
    <property type="component" value="Unassembled WGS sequence"/>
</dbReference>
<evidence type="ECO:0000313" key="2">
    <source>
        <dbReference type="Proteomes" id="UP000049077"/>
    </source>
</evidence>
<reference evidence="1 2" key="1">
    <citation type="submission" date="2014-06" db="EMBL/GenBank/DDBJ databases">
        <authorList>
            <person name="Le Roux F."/>
        </authorList>
    </citation>
    <scope>NUCLEOTIDE SEQUENCE [LARGE SCALE GENOMIC DNA]</scope>
    <source>
        <strain evidence="1 2">J5-4</strain>
    </source>
</reference>
<protein>
    <submittedName>
        <fullName evidence="1">Uncharacterized protein</fullName>
    </submittedName>
</protein>
<evidence type="ECO:0000313" key="1">
    <source>
        <dbReference type="EMBL" id="CDS97692.1"/>
    </source>
</evidence>
<keyword evidence="2" id="KW-1185">Reference proteome</keyword>
<sequence>MAGKEVNCCVLGNKEVATTSSTMASDSITGGGRDKSMFESTTVKYDAQSIVVLFPIHAIFSKQLL</sequence>
<comment type="caution">
    <text evidence="1">The sequence shown here is derived from an EMBL/GenBank/DDBJ whole genome shotgun (WGS) entry which is preliminary data.</text>
</comment>
<proteinExistence type="predicted"/>